<dbReference type="PANTHER" id="PTHR31061">
    <property type="entry name" value="LD22376P"/>
    <property type="match status" value="1"/>
</dbReference>
<reference evidence="2 3" key="1">
    <citation type="submission" date="2016-10" db="EMBL/GenBank/DDBJ databases">
        <authorList>
            <person name="de Groot N.N."/>
        </authorList>
    </citation>
    <scope>NUCLEOTIDE SEQUENCE [LARGE SCALE GENOMIC DNA]</scope>
    <source>
        <strain evidence="2 3">DSM 28286</strain>
    </source>
</reference>
<keyword evidence="3" id="KW-1185">Reference proteome</keyword>
<evidence type="ECO:0000313" key="3">
    <source>
        <dbReference type="Proteomes" id="UP000199031"/>
    </source>
</evidence>
<dbReference type="STRING" id="1465490.SAMN05444277_114108"/>
<dbReference type="AlphaFoldDB" id="A0A1I5YWQ8"/>
<feature type="transmembrane region" description="Helical" evidence="1">
    <location>
        <begin position="52"/>
        <end position="72"/>
    </location>
</feature>
<protein>
    <submittedName>
        <fullName evidence="2">Predicted acyltransferase</fullName>
    </submittedName>
</protein>
<keyword evidence="1" id="KW-0472">Membrane</keyword>
<keyword evidence="2" id="KW-0808">Transferase</keyword>
<accession>A0A1I5YWQ8</accession>
<evidence type="ECO:0000313" key="2">
    <source>
        <dbReference type="EMBL" id="SFQ48659.1"/>
    </source>
</evidence>
<keyword evidence="1" id="KW-0812">Transmembrane</keyword>
<feature type="transmembrane region" description="Helical" evidence="1">
    <location>
        <begin position="344"/>
        <end position="366"/>
    </location>
</feature>
<feature type="transmembrane region" description="Helical" evidence="1">
    <location>
        <begin position="307"/>
        <end position="324"/>
    </location>
</feature>
<feature type="transmembrane region" description="Helical" evidence="1">
    <location>
        <begin position="267"/>
        <end position="287"/>
    </location>
</feature>
<feature type="transmembrane region" description="Helical" evidence="1">
    <location>
        <begin position="149"/>
        <end position="168"/>
    </location>
</feature>
<dbReference type="RefSeq" id="WP_090662332.1">
    <property type="nucleotide sequence ID" value="NZ_FOXQ01000014.1"/>
</dbReference>
<sequence>MQSIAKQRFLALDVFRGMTICLMIIVNTSGNGATTFAPLKHAHWNGFTPTDFVFPSFMFAVGNAMSFVMRRWSEMRTGAVLGKIFKRTLIIFLCGYLLYWFPFFEYNDQHHLILSPIANTRIFGVLQRIALAYCFASLMLYFLGTRTTVIISALILLLYWPVMVYFGTGADPLDVHTNAVLRLDTWLVGEHHLYRGEGFPFDPEGFLSTLPSIGNVVGGYIVGKYVQQHGKTYEGLAKLLMAGFIILIVAFWWNYGFPINKKIWTSSFVLHTVGLDCMLLACIMYYVDFLNKRTGVYFFEVFGKNPLFIYMLSELSVIILYMIPVGDTNLYRWIYHNIFAYSGAYTGALLFAICYMLYCWLIGYVLDKKKIYVRV</sequence>
<dbReference type="EMBL" id="FOXQ01000014">
    <property type="protein sequence ID" value="SFQ48659.1"/>
    <property type="molecule type" value="Genomic_DNA"/>
</dbReference>
<feature type="transmembrane region" description="Helical" evidence="1">
    <location>
        <begin position="122"/>
        <end position="142"/>
    </location>
</feature>
<keyword evidence="1" id="KW-1133">Transmembrane helix</keyword>
<feature type="transmembrane region" description="Helical" evidence="1">
    <location>
        <begin position="84"/>
        <end position="102"/>
    </location>
</feature>
<evidence type="ECO:0000256" key="1">
    <source>
        <dbReference type="SAM" id="Phobius"/>
    </source>
</evidence>
<dbReference type="Proteomes" id="UP000199031">
    <property type="component" value="Unassembled WGS sequence"/>
</dbReference>
<keyword evidence="2" id="KW-0012">Acyltransferase</keyword>
<dbReference type="GO" id="GO:0016746">
    <property type="term" value="F:acyltransferase activity"/>
    <property type="evidence" value="ECO:0007669"/>
    <property type="project" value="UniProtKB-KW"/>
</dbReference>
<proteinExistence type="predicted"/>
<gene>
    <name evidence="2" type="ORF">SAMN05444277_114108</name>
</gene>
<name>A0A1I5YWQ8_9BACT</name>
<feature type="transmembrane region" description="Helical" evidence="1">
    <location>
        <begin position="12"/>
        <end position="32"/>
    </location>
</feature>
<feature type="transmembrane region" description="Helical" evidence="1">
    <location>
        <begin position="205"/>
        <end position="223"/>
    </location>
</feature>
<dbReference type="OrthoDB" id="9788724at2"/>
<dbReference type="PANTHER" id="PTHR31061:SF24">
    <property type="entry name" value="LD22376P"/>
    <property type="match status" value="1"/>
</dbReference>
<organism evidence="2 3">
    <name type="scientific">Parafilimonas terrae</name>
    <dbReference type="NCBI Taxonomy" id="1465490"/>
    <lineage>
        <taxon>Bacteria</taxon>
        <taxon>Pseudomonadati</taxon>
        <taxon>Bacteroidota</taxon>
        <taxon>Chitinophagia</taxon>
        <taxon>Chitinophagales</taxon>
        <taxon>Chitinophagaceae</taxon>
        <taxon>Parafilimonas</taxon>
    </lineage>
</organism>
<feature type="transmembrane region" description="Helical" evidence="1">
    <location>
        <begin position="235"/>
        <end position="255"/>
    </location>
</feature>